<feature type="transmembrane region" description="Helical" evidence="1">
    <location>
        <begin position="52"/>
        <end position="75"/>
    </location>
</feature>
<proteinExistence type="predicted"/>
<gene>
    <name evidence="2" type="ORF">TRIP_D420178</name>
</gene>
<sequence length="175" mass="20229">METNKTIEQVLNDFIPEKIIQKKKSPLFSFIYIAIGILIFVINSKMEYNPSGFLYPLNLSAGSILIVMGIFSFFYRKLHYYDVQTGKMLKNHDFYFDAKEQHQLVKIIENGNVEEIINLKKSAVHSLKMRVLSTNDGKWCFVCVLLFVLQQYEPVSKVVKYDADKAKALFNALSI</sequence>
<dbReference type="EMBL" id="UPXZ01000037">
    <property type="protein sequence ID" value="VBB47364.1"/>
    <property type="molecule type" value="Genomic_DNA"/>
</dbReference>
<dbReference type="AlphaFoldDB" id="A0A653AH12"/>
<feature type="transmembrane region" description="Helical" evidence="1">
    <location>
        <begin position="27"/>
        <end position="46"/>
    </location>
</feature>
<protein>
    <submittedName>
        <fullName evidence="2">Uncharacterized protein</fullName>
    </submittedName>
</protein>
<reference evidence="2" key="1">
    <citation type="submission" date="2018-07" db="EMBL/GenBank/DDBJ databases">
        <authorList>
            <consortium name="Genoscope - CEA"/>
            <person name="William W."/>
        </authorList>
    </citation>
    <scope>NUCLEOTIDE SEQUENCE</scope>
    <source>
        <strain evidence="2">IK1</strain>
    </source>
</reference>
<keyword evidence="1" id="KW-0812">Transmembrane</keyword>
<name>A0A653AH12_9BACT</name>
<evidence type="ECO:0000313" key="2">
    <source>
        <dbReference type="EMBL" id="VBB47364.1"/>
    </source>
</evidence>
<evidence type="ECO:0000256" key="1">
    <source>
        <dbReference type="SAM" id="Phobius"/>
    </source>
</evidence>
<accession>A0A653AH12</accession>
<organism evidence="2">
    <name type="scientific">uncultured Paludibacter sp</name>
    <dbReference type="NCBI Taxonomy" id="497635"/>
    <lineage>
        <taxon>Bacteria</taxon>
        <taxon>Pseudomonadati</taxon>
        <taxon>Bacteroidota</taxon>
        <taxon>Bacteroidia</taxon>
        <taxon>Bacteroidales</taxon>
        <taxon>Paludibacteraceae</taxon>
        <taxon>Paludibacter</taxon>
        <taxon>environmental samples</taxon>
    </lineage>
</organism>
<keyword evidence="1" id="KW-0472">Membrane</keyword>
<keyword evidence="1" id="KW-1133">Transmembrane helix</keyword>